<keyword evidence="1" id="KW-1133">Transmembrane helix</keyword>
<feature type="transmembrane region" description="Helical" evidence="1">
    <location>
        <begin position="23"/>
        <end position="45"/>
    </location>
</feature>
<dbReference type="PANTHER" id="PTHR37199">
    <property type="entry name" value="TRANSMEMBRANE PROTEIN"/>
    <property type="match status" value="1"/>
</dbReference>
<dbReference type="Gramene" id="KVH88962">
    <property type="protein sequence ID" value="KVH88962"/>
    <property type="gene ID" value="Ccrd_024217"/>
</dbReference>
<dbReference type="EMBL" id="LEKV01005323">
    <property type="protein sequence ID" value="KVH88962.1"/>
    <property type="molecule type" value="Genomic_DNA"/>
</dbReference>
<name>A0A118JT03_CYNCS</name>
<evidence type="ECO:0000313" key="2">
    <source>
        <dbReference type="EMBL" id="KVH88962.1"/>
    </source>
</evidence>
<evidence type="ECO:0000256" key="1">
    <source>
        <dbReference type="SAM" id="Phobius"/>
    </source>
</evidence>
<proteinExistence type="predicted"/>
<reference evidence="2 3" key="1">
    <citation type="journal article" date="2016" name="Sci. Rep.">
        <title>The genome sequence of the outbreeding globe artichoke constructed de novo incorporating a phase-aware low-pass sequencing strategy of F1 progeny.</title>
        <authorList>
            <person name="Scaglione D."/>
            <person name="Reyes-Chin-Wo S."/>
            <person name="Acquadro A."/>
            <person name="Froenicke L."/>
            <person name="Portis E."/>
            <person name="Beitel C."/>
            <person name="Tirone M."/>
            <person name="Mauro R."/>
            <person name="Lo Monaco A."/>
            <person name="Mauromicale G."/>
            <person name="Faccioli P."/>
            <person name="Cattivelli L."/>
            <person name="Rieseberg L."/>
            <person name="Michelmore R."/>
            <person name="Lanteri S."/>
        </authorList>
    </citation>
    <scope>NUCLEOTIDE SEQUENCE [LARGE SCALE GENOMIC DNA]</scope>
    <source>
        <strain evidence="2">2C</strain>
    </source>
</reference>
<gene>
    <name evidence="2" type="ORF">Ccrd_024217</name>
</gene>
<sequence>MARSIDFGIGNGRGILEFQGSHIVFMLCMFLVSMSILSMVIFACGDSGGHNTTRKKHNRHSGGGGGCGGDGGGGGCDFGDSVKLINSFSSGLRPVKQLYQLLNFRTISCGEVCDKPRSLRTTLRHATNHAVNAFTRAIL</sequence>
<organism evidence="2 3">
    <name type="scientific">Cynara cardunculus var. scolymus</name>
    <name type="common">Globe artichoke</name>
    <name type="synonym">Cynara scolymus</name>
    <dbReference type="NCBI Taxonomy" id="59895"/>
    <lineage>
        <taxon>Eukaryota</taxon>
        <taxon>Viridiplantae</taxon>
        <taxon>Streptophyta</taxon>
        <taxon>Embryophyta</taxon>
        <taxon>Tracheophyta</taxon>
        <taxon>Spermatophyta</taxon>
        <taxon>Magnoliopsida</taxon>
        <taxon>eudicotyledons</taxon>
        <taxon>Gunneridae</taxon>
        <taxon>Pentapetalae</taxon>
        <taxon>asterids</taxon>
        <taxon>campanulids</taxon>
        <taxon>Asterales</taxon>
        <taxon>Asteraceae</taxon>
        <taxon>Carduoideae</taxon>
        <taxon>Cardueae</taxon>
        <taxon>Carduinae</taxon>
        <taxon>Cynara</taxon>
    </lineage>
</organism>
<keyword evidence="1" id="KW-0812">Transmembrane</keyword>
<dbReference type="AlphaFoldDB" id="A0A118JT03"/>
<accession>A0A118JT03</accession>
<dbReference type="Proteomes" id="UP000243975">
    <property type="component" value="Unassembled WGS sequence"/>
</dbReference>
<keyword evidence="3" id="KW-1185">Reference proteome</keyword>
<protein>
    <submittedName>
        <fullName evidence="2">Uncharacterized protein</fullName>
    </submittedName>
</protein>
<evidence type="ECO:0000313" key="3">
    <source>
        <dbReference type="Proteomes" id="UP000243975"/>
    </source>
</evidence>
<dbReference type="PANTHER" id="PTHR37199:SF5">
    <property type="entry name" value="TRANSMEMBRANE PROTEIN"/>
    <property type="match status" value="1"/>
</dbReference>
<comment type="caution">
    <text evidence="2">The sequence shown here is derived from an EMBL/GenBank/DDBJ whole genome shotgun (WGS) entry which is preliminary data.</text>
</comment>
<keyword evidence="1" id="KW-0472">Membrane</keyword>